<dbReference type="AlphaFoldDB" id="A0AA36M268"/>
<dbReference type="EMBL" id="CATQJL010000112">
    <property type="protein sequence ID" value="CAJ0594832.1"/>
    <property type="molecule type" value="Genomic_DNA"/>
</dbReference>
<reference evidence="1" key="1">
    <citation type="submission" date="2023-07" db="EMBL/GenBank/DDBJ databases">
        <authorList>
            <consortium name="CYATHOMIX"/>
        </authorList>
    </citation>
    <scope>NUCLEOTIDE SEQUENCE</scope>
    <source>
        <strain evidence="1">N/A</strain>
    </source>
</reference>
<sequence>MAGSAPLMALPDVRFRVGLMDGLAKSHMQLLVLVGIYVHSRKDLMRKDEATGAQQRLSRTRVDLWGEVQSTCF</sequence>
<name>A0AA36M268_CYLNA</name>
<evidence type="ECO:0000313" key="1">
    <source>
        <dbReference type="EMBL" id="CAJ0594832.1"/>
    </source>
</evidence>
<protein>
    <submittedName>
        <fullName evidence="1">Uncharacterized protein</fullName>
    </submittedName>
</protein>
<comment type="caution">
    <text evidence="1">The sequence shown here is derived from an EMBL/GenBank/DDBJ whole genome shotgun (WGS) entry which is preliminary data.</text>
</comment>
<proteinExistence type="predicted"/>
<keyword evidence="2" id="KW-1185">Reference proteome</keyword>
<evidence type="ECO:0000313" key="2">
    <source>
        <dbReference type="Proteomes" id="UP001176961"/>
    </source>
</evidence>
<gene>
    <name evidence="1" type="ORF">CYNAS_LOCUS6815</name>
</gene>
<organism evidence="1 2">
    <name type="scientific">Cylicocyclus nassatus</name>
    <name type="common">Nematode worm</name>
    <dbReference type="NCBI Taxonomy" id="53992"/>
    <lineage>
        <taxon>Eukaryota</taxon>
        <taxon>Metazoa</taxon>
        <taxon>Ecdysozoa</taxon>
        <taxon>Nematoda</taxon>
        <taxon>Chromadorea</taxon>
        <taxon>Rhabditida</taxon>
        <taxon>Rhabditina</taxon>
        <taxon>Rhabditomorpha</taxon>
        <taxon>Strongyloidea</taxon>
        <taxon>Strongylidae</taxon>
        <taxon>Cylicocyclus</taxon>
    </lineage>
</organism>
<dbReference type="Proteomes" id="UP001176961">
    <property type="component" value="Unassembled WGS sequence"/>
</dbReference>
<accession>A0AA36M268</accession>